<proteinExistence type="predicted"/>
<dbReference type="KEGG" id="cps:CPS_4992"/>
<dbReference type="STRING" id="167879.CPS_4992"/>
<reference evidence="1" key="1">
    <citation type="journal article" date="2005" name="Proc. Natl. Acad. Sci. U.S.A.">
        <title>The psychrophilic lifestyle as revealed by the genome sequence of Colwellia psychrerythraea 34H through genomic and proteomic analyses.</title>
        <authorList>
            <person name="Methe B.A."/>
            <person name="Nelson K.E."/>
            <person name="Deming J.W."/>
            <person name="Momen B."/>
            <person name="Melamud E."/>
            <person name="Zhang X."/>
            <person name="Moult J."/>
            <person name="Madupu R."/>
            <person name="Nelson W.C."/>
            <person name="Dodson R.J."/>
            <person name="Brinkac L.M."/>
            <person name="Daugherty S.C."/>
            <person name="Durkin A.S."/>
            <person name="DeBoy R.T."/>
            <person name="Kolonay J.F."/>
            <person name="Sullivan S.A."/>
            <person name="Zhou L."/>
            <person name="Davidsen T.M."/>
            <person name="Wu M."/>
            <person name="Huston A.L."/>
            <person name="Lewis M."/>
            <person name="Weaver B."/>
            <person name="Weidman J.F."/>
            <person name="Khouri H."/>
            <person name="Utterback T.R."/>
            <person name="Feldblyum T.V."/>
            <person name="Fraser C.M."/>
        </authorList>
    </citation>
    <scope>NUCLEOTIDE SEQUENCE [LARGE SCALE GENOMIC DNA]</scope>
    <source>
        <strain evidence="1">34H</strain>
    </source>
</reference>
<dbReference type="HOGENOM" id="CLU_3326868_0_0_6"/>
<accession>Q47U92</accession>
<sequence length="38" mass="4265">MSDPQHVCDVAGLLDKSVYIKIKRVVIVFSFNICSLLL</sequence>
<name>Q47U92_COLP3</name>
<dbReference type="EMBL" id="CP000083">
    <property type="protein sequence ID" value="AAZ27594.1"/>
    <property type="molecule type" value="Genomic_DNA"/>
</dbReference>
<dbReference type="AlphaFoldDB" id="Q47U92"/>
<gene>
    <name evidence="1" type="ordered locus">CPS_4992</name>
</gene>
<organism evidence="1 2">
    <name type="scientific">Colwellia psychrerythraea (strain 34H / ATCC BAA-681)</name>
    <name type="common">Vibrio psychroerythus</name>
    <dbReference type="NCBI Taxonomy" id="167879"/>
    <lineage>
        <taxon>Bacteria</taxon>
        <taxon>Pseudomonadati</taxon>
        <taxon>Pseudomonadota</taxon>
        <taxon>Gammaproteobacteria</taxon>
        <taxon>Alteromonadales</taxon>
        <taxon>Colwelliaceae</taxon>
        <taxon>Colwellia</taxon>
    </lineage>
</organism>
<dbReference type="Proteomes" id="UP000000547">
    <property type="component" value="Chromosome"/>
</dbReference>
<evidence type="ECO:0000313" key="1">
    <source>
        <dbReference type="EMBL" id="AAZ27594.1"/>
    </source>
</evidence>
<protein>
    <submittedName>
        <fullName evidence="1">Uncharacterized protein</fullName>
    </submittedName>
</protein>
<evidence type="ECO:0000313" key="2">
    <source>
        <dbReference type="Proteomes" id="UP000000547"/>
    </source>
</evidence>